<dbReference type="AlphaFoldDB" id="A0A7S3PPR4"/>
<dbReference type="SUPFAM" id="SSF52768">
    <property type="entry name" value="Arginase/deacetylase"/>
    <property type="match status" value="1"/>
</dbReference>
<sequence>MVVATKSTEYVVKCETTEQLSLKTLRKTLNLETDEIEFSYVEEKVNYCVEEEEAIQILNRPLEQKKQKQTSLVYDDRMLLHKKFKGSHMERPERLVAIHRKLTESRLSESTHTVTAREATFEELSYVHTKRHIRKLMKLKDSNKTDMECHEFALEEFEDIYMNTSSVKAALLAAGSSVAAVEAVVLGETRNCFALVRPPGHHAESHCGMGFCLFNNVAVAAKAAVNDLGVNRVLIVDWDVHHGNGTQRTFIDDDRVLYFSVHRHDQGSFYPHFDSSTAGTAGRGNAAGKTVNVAWNGKGYGDDDYLAVWKHVLMPIASQFSPELIIVSAGFDAALGDATGGCKLTPDGYAKLIGQLKTVADGKLVAILEGGYHIESLSDSVAACVKEMKKETVNNSYSDYNFSNLVPGAIDAINDTVEVHQQYWEGLQKIN</sequence>
<evidence type="ECO:0000313" key="2">
    <source>
        <dbReference type="EMBL" id="CAE0446546.1"/>
    </source>
</evidence>
<dbReference type="InterPro" id="IPR000286">
    <property type="entry name" value="HDACs"/>
</dbReference>
<name>A0A7S3PPR4_9STRA</name>
<feature type="domain" description="Histone deacetylase" evidence="1">
    <location>
        <begin position="88"/>
        <end position="387"/>
    </location>
</feature>
<dbReference type="GO" id="GO:0004407">
    <property type="term" value="F:histone deacetylase activity"/>
    <property type="evidence" value="ECO:0007669"/>
    <property type="project" value="TreeGrafter"/>
</dbReference>
<protein>
    <recommendedName>
        <fullName evidence="1">Histone deacetylase domain-containing protein</fullName>
    </recommendedName>
</protein>
<dbReference type="InterPro" id="IPR037138">
    <property type="entry name" value="His_deacetylse_dom_sf"/>
</dbReference>
<organism evidence="2">
    <name type="scientific">Aplanochytrium stocchinoi</name>
    <dbReference type="NCBI Taxonomy" id="215587"/>
    <lineage>
        <taxon>Eukaryota</taxon>
        <taxon>Sar</taxon>
        <taxon>Stramenopiles</taxon>
        <taxon>Bigyra</taxon>
        <taxon>Labyrinthulomycetes</taxon>
        <taxon>Thraustochytrida</taxon>
        <taxon>Thraustochytriidae</taxon>
        <taxon>Aplanochytrium</taxon>
    </lineage>
</organism>
<dbReference type="GO" id="GO:0005737">
    <property type="term" value="C:cytoplasm"/>
    <property type="evidence" value="ECO:0007669"/>
    <property type="project" value="TreeGrafter"/>
</dbReference>
<dbReference type="GO" id="GO:0000118">
    <property type="term" value="C:histone deacetylase complex"/>
    <property type="evidence" value="ECO:0007669"/>
    <property type="project" value="TreeGrafter"/>
</dbReference>
<gene>
    <name evidence="2" type="ORF">ASTO00021_LOCUS16537</name>
</gene>
<dbReference type="InterPro" id="IPR023696">
    <property type="entry name" value="Ureohydrolase_dom_sf"/>
</dbReference>
<dbReference type="EMBL" id="HBIN01021571">
    <property type="protein sequence ID" value="CAE0446546.1"/>
    <property type="molecule type" value="Transcribed_RNA"/>
</dbReference>
<dbReference type="PRINTS" id="PR01270">
    <property type="entry name" value="HDASUPER"/>
</dbReference>
<reference evidence="2" key="1">
    <citation type="submission" date="2021-01" db="EMBL/GenBank/DDBJ databases">
        <authorList>
            <person name="Corre E."/>
            <person name="Pelletier E."/>
            <person name="Niang G."/>
            <person name="Scheremetjew M."/>
            <person name="Finn R."/>
            <person name="Kale V."/>
            <person name="Holt S."/>
            <person name="Cochrane G."/>
            <person name="Meng A."/>
            <person name="Brown T."/>
            <person name="Cohen L."/>
        </authorList>
    </citation>
    <scope>NUCLEOTIDE SEQUENCE</scope>
    <source>
        <strain evidence="2">GSBS06</strain>
    </source>
</reference>
<dbReference type="PANTHER" id="PTHR10625:SF25">
    <property type="entry name" value="HISTONE DEACETYLASE 18-RELATED"/>
    <property type="match status" value="1"/>
</dbReference>
<dbReference type="GO" id="GO:0040029">
    <property type="term" value="P:epigenetic regulation of gene expression"/>
    <property type="evidence" value="ECO:0007669"/>
    <property type="project" value="TreeGrafter"/>
</dbReference>
<dbReference type="PANTHER" id="PTHR10625">
    <property type="entry name" value="HISTONE DEACETYLASE HDAC1-RELATED"/>
    <property type="match status" value="1"/>
</dbReference>
<dbReference type="InterPro" id="IPR023801">
    <property type="entry name" value="His_deacetylse_dom"/>
</dbReference>
<evidence type="ECO:0000259" key="1">
    <source>
        <dbReference type="Pfam" id="PF00850"/>
    </source>
</evidence>
<dbReference type="Pfam" id="PF00850">
    <property type="entry name" value="Hist_deacetyl"/>
    <property type="match status" value="1"/>
</dbReference>
<proteinExistence type="predicted"/>
<accession>A0A7S3PPR4</accession>
<dbReference type="Gene3D" id="3.40.800.20">
    <property type="entry name" value="Histone deacetylase domain"/>
    <property type="match status" value="1"/>
</dbReference>